<dbReference type="EMBL" id="BGZM01000002">
    <property type="protein sequence ID" value="GBR72284.1"/>
    <property type="molecule type" value="Genomic_DNA"/>
</dbReference>
<dbReference type="InterPro" id="IPR002563">
    <property type="entry name" value="Flavin_Rdtase-like_dom"/>
</dbReference>
<organism evidence="5 6">
    <name type="scientific">Candidatus Termititenax spirochaetophilus</name>
    <dbReference type="NCBI Taxonomy" id="2218522"/>
    <lineage>
        <taxon>Bacteria</taxon>
        <taxon>Bacillati</taxon>
        <taxon>Candidatus Margulisiibacteriota</taxon>
        <taxon>Candidatus Termititenacia</taxon>
        <taxon>Candidatus Termititenacales</taxon>
        <taxon>Candidatus Termititenacaceae</taxon>
        <taxon>Candidatus Termititenax</taxon>
    </lineage>
</organism>
<evidence type="ECO:0000256" key="2">
    <source>
        <dbReference type="ARBA" id="ARBA00022630"/>
    </source>
</evidence>
<evidence type="ECO:0000313" key="5">
    <source>
        <dbReference type="EMBL" id="GBR72284.1"/>
    </source>
</evidence>
<gene>
    <name evidence="5" type="primary">rutF</name>
    <name evidence="5" type="ORF">HP1_032</name>
</gene>
<name>A0A388T6I9_9BACT</name>
<dbReference type="GO" id="GO:0010181">
    <property type="term" value="F:FMN binding"/>
    <property type="evidence" value="ECO:0007669"/>
    <property type="project" value="InterPro"/>
</dbReference>
<evidence type="ECO:0000259" key="4">
    <source>
        <dbReference type="SMART" id="SM00903"/>
    </source>
</evidence>
<evidence type="ECO:0000256" key="3">
    <source>
        <dbReference type="ARBA" id="ARBA00038054"/>
    </source>
</evidence>
<dbReference type="InterPro" id="IPR052174">
    <property type="entry name" value="Flavoredoxin"/>
</dbReference>
<dbReference type="Gene3D" id="2.30.110.10">
    <property type="entry name" value="Electron Transport, Fmn-binding Protein, Chain A"/>
    <property type="match status" value="1"/>
</dbReference>
<dbReference type="Pfam" id="PF01613">
    <property type="entry name" value="Flavin_Reduct"/>
    <property type="match status" value="1"/>
</dbReference>
<dbReference type="SMART" id="SM00903">
    <property type="entry name" value="Flavin_Reduct"/>
    <property type="match status" value="1"/>
</dbReference>
<evidence type="ECO:0000313" key="6">
    <source>
        <dbReference type="Proteomes" id="UP000276170"/>
    </source>
</evidence>
<evidence type="ECO:0000256" key="1">
    <source>
        <dbReference type="ARBA" id="ARBA00001917"/>
    </source>
</evidence>
<comment type="similarity">
    <text evidence="3">Belongs to the flavoredoxin family.</text>
</comment>
<reference evidence="5 6" key="1">
    <citation type="journal article" date="2019" name="ISME J.">
        <title>Genome analyses of uncultured TG2/ZB3 bacteria in 'Margulisbacteria' specifically attached to ectosymbiotic spirochetes of protists in the termite gut.</title>
        <authorList>
            <person name="Utami Y.D."/>
            <person name="Kuwahara H."/>
            <person name="Igai K."/>
            <person name="Murakami T."/>
            <person name="Sugaya K."/>
            <person name="Morikawa T."/>
            <person name="Nagura Y."/>
            <person name="Yuki M."/>
            <person name="Deevong P."/>
            <person name="Inoue T."/>
            <person name="Kihara K."/>
            <person name="Lo N."/>
            <person name="Yamada A."/>
            <person name="Ohkuma M."/>
            <person name="Hongoh Y."/>
        </authorList>
    </citation>
    <scope>NUCLEOTIDE SEQUENCE [LARGE SCALE GENOMIC DNA]</scope>
    <source>
        <strain evidence="5">HsPyr-01</strain>
    </source>
</reference>
<sequence>MESSPVILLSIAYRGKQNIMTVSCHLSMDFSPMVGCMLGPWDTSYHTLLKTKECVLSIPGADLLKTAVAIGNCSGSEVDKFAKFGLTPYPAAKVKAPLIGECLKNLECKLVKKITVQGNELFVLQGVAAWHNPQRKDQRTFHARGDGHFIVDGKTHNLRRRMTSWQDCI</sequence>
<dbReference type="PANTHER" id="PTHR43567">
    <property type="entry name" value="FLAVOREDOXIN-RELATED-RELATED"/>
    <property type="match status" value="1"/>
</dbReference>
<dbReference type="SUPFAM" id="SSF50475">
    <property type="entry name" value="FMN-binding split barrel"/>
    <property type="match status" value="1"/>
</dbReference>
<dbReference type="AlphaFoldDB" id="A0A388T6I9"/>
<accession>A0A388T6I9</accession>
<feature type="domain" description="Flavin reductase like" evidence="4">
    <location>
        <begin position="1"/>
        <end position="143"/>
    </location>
</feature>
<proteinExistence type="inferred from homology"/>
<dbReference type="PANTHER" id="PTHR43567:SF1">
    <property type="entry name" value="FLAVOREDOXIN"/>
    <property type="match status" value="1"/>
</dbReference>
<keyword evidence="6" id="KW-1185">Reference proteome</keyword>
<dbReference type="Proteomes" id="UP000276170">
    <property type="component" value="Unassembled WGS sequence"/>
</dbReference>
<dbReference type="InterPro" id="IPR012349">
    <property type="entry name" value="Split_barrel_FMN-bd"/>
</dbReference>
<keyword evidence="2" id="KW-0285">Flavoprotein</keyword>
<comment type="caution">
    <text evidence="5">The sequence shown here is derived from an EMBL/GenBank/DDBJ whole genome shotgun (WGS) entry which is preliminary data.</text>
</comment>
<protein>
    <submittedName>
        <fullName evidence="5">Flavin reductase</fullName>
    </submittedName>
</protein>
<dbReference type="GO" id="GO:0016646">
    <property type="term" value="F:oxidoreductase activity, acting on the CH-NH group of donors, NAD or NADP as acceptor"/>
    <property type="evidence" value="ECO:0007669"/>
    <property type="project" value="UniProtKB-ARBA"/>
</dbReference>
<comment type="cofactor">
    <cofactor evidence="1">
        <name>FMN</name>
        <dbReference type="ChEBI" id="CHEBI:58210"/>
    </cofactor>
</comment>